<dbReference type="PANTHER" id="PTHR32248">
    <property type="entry name" value="RNA POLYMERASE SIGMA-54 FACTOR"/>
    <property type="match status" value="1"/>
</dbReference>
<dbReference type="InterPro" id="IPR007046">
    <property type="entry name" value="RNA_pol_sigma_54_core-bd"/>
</dbReference>
<evidence type="ECO:0000256" key="3">
    <source>
        <dbReference type="ARBA" id="ARBA00022478"/>
    </source>
</evidence>
<dbReference type="PANTHER" id="PTHR32248:SF4">
    <property type="entry name" value="RNA POLYMERASE SIGMA-54 FACTOR"/>
    <property type="match status" value="1"/>
</dbReference>
<accession>A0A0W0VVC5</accession>
<evidence type="ECO:0000256" key="5">
    <source>
        <dbReference type="ARBA" id="ARBA00022695"/>
    </source>
</evidence>
<evidence type="ECO:0000313" key="14">
    <source>
        <dbReference type="Proteomes" id="UP000054869"/>
    </source>
</evidence>
<keyword evidence="5 10" id="KW-0548">Nucleotidyltransferase</keyword>
<dbReference type="RefSeq" id="WP_028372156.1">
    <property type="nucleotide sequence ID" value="NZ_CAAAJD010000001.1"/>
</dbReference>
<sequence>MKPSLQLSISQQLTLTPQLQQAIRLLQLSTLDLQQEIQQVVESNPMLEILSNEEKEEKEEPRVEEAKQNQEEFVDFQWAQLYSSQNKRSSFDDLDFNYENLYCTTTNLQDHLRWQLDLTPMSDVDHVIATAIIDAIDDDGFLTLPMTELHASLDSEAHPLDIEEIEAVRHRIQHFDPVGCASINLAETLLVQLDQLPDGNGDIALAKHIISENIDLLGQHNYRQLMKNHQVNEATLDRVLQIIQRLNPKPGNLIQQNTTEYIIPDVIVKKIDGVWEVALNQNTLPRLSINTHYASLIQRADNSADNQFLKNNLQEARWFLKSIQSRQETLLKVAQCIVEYQQDFLEHGEEAMKPLILNDVALALDMHESTISRVTTQKFMHTPRGVFELKYFFSSHVATVTGGECSSTAIRAVIKKLIAAENRKKPLSDSKIAQLIGEQGIQVARRTVAKYREAMGIAPSNERKTIRS</sequence>
<dbReference type="GO" id="GO:0000428">
    <property type="term" value="C:DNA-directed RNA polymerase complex"/>
    <property type="evidence" value="ECO:0007669"/>
    <property type="project" value="UniProtKB-KW"/>
</dbReference>
<dbReference type="Pfam" id="PF00309">
    <property type="entry name" value="Sigma54_AID"/>
    <property type="match status" value="1"/>
</dbReference>
<evidence type="ECO:0000256" key="4">
    <source>
        <dbReference type="ARBA" id="ARBA00022679"/>
    </source>
</evidence>
<dbReference type="PROSITE" id="PS50044">
    <property type="entry name" value="SIGMA54_3"/>
    <property type="match status" value="1"/>
</dbReference>
<comment type="caution">
    <text evidence="13">The sequence shown here is derived from an EMBL/GenBank/DDBJ whole genome shotgun (WGS) entry which is preliminary data.</text>
</comment>
<dbReference type="Proteomes" id="UP000054869">
    <property type="component" value="Unassembled WGS sequence"/>
</dbReference>
<dbReference type="NCBIfam" id="NF009118">
    <property type="entry name" value="PRK12469.1"/>
    <property type="match status" value="1"/>
</dbReference>
<evidence type="ECO:0000256" key="7">
    <source>
        <dbReference type="ARBA" id="ARBA00023082"/>
    </source>
</evidence>
<gene>
    <name evidence="13" type="primary">rpoN</name>
    <name evidence="13" type="ORF">Llan_0630</name>
</gene>
<dbReference type="PROSITE" id="PS00718">
    <property type="entry name" value="SIGMA54_2"/>
    <property type="match status" value="1"/>
</dbReference>
<comment type="function">
    <text evidence="10">Sigma factors are initiation factors that promote the attachment of RNA polymerase to specific initiation sites and are then released.</text>
</comment>
<keyword evidence="3 10" id="KW-0240">DNA-directed RNA polymerase</keyword>
<reference evidence="13 14" key="1">
    <citation type="submission" date="2015-11" db="EMBL/GenBank/DDBJ databases">
        <title>Genomic analysis of 38 Legionella species identifies large and diverse effector repertoires.</title>
        <authorList>
            <person name="Burstein D."/>
            <person name="Amaro F."/>
            <person name="Zusman T."/>
            <person name="Lifshitz Z."/>
            <person name="Cohen O."/>
            <person name="Gilbert J.A."/>
            <person name="Pupko T."/>
            <person name="Shuman H.A."/>
            <person name="Segal G."/>
        </authorList>
    </citation>
    <scope>NUCLEOTIDE SEQUENCE [LARGE SCALE GENOMIC DNA]</scope>
    <source>
        <strain evidence="13 14">ATCC 49751</strain>
    </source>
</reference>
<feature type="domain" description="RNA polymerase sigma factor 54 DNA-binding" evidence="11">
    <location>
        <begin position="307"/>
        <end position="464"/>
    </location>
</feature>
<dbReference type="GO" id="GO:0001216">
    <property type="term" value="F:DNA-binding transcription activator activity"/>
    <property type="evidence" value="ECO:0007669"/>
    <property type="project" value="InterPro"/>
</dbReference>
<dbReference type="GO" id="GO:0006352">
    <property type="term" value="P:DNA-templated transcription initiation"/>
    <property type="evidence" value="ECO:0007669"/>
    <property type="project" value="InterPro"/>
</dbReference>
<keyword evidence="7 10" id="KW-0731">Sigma factor</keyword>
<keyword evidence="9 10" id="KW-0804">Transcription</keyword>
<evidence type="ECO:0000256" key="10">
    <source>
        <dbReference type="PIRNR" id="PIRNR000774"/>
    </source>
</evidence>
<dbReference type="PRINTS" id="PR00045">
    <property type="entry name" value="SIGMA54FCT"/>
</dbReference>
<dbReference type="Gene3D" id="1.10.10.60">
    <property type="entry name" value="Homeodomain-like"/>
    <property type="match status" value="1"/>
</dbReference>
<keyword evidence="14" id="KW-1185">Reference proteome</keyword>
<dbReference type="GO" id="GO:0016987">
    <property type="term" value="F:sigma factor activity"/>
    <property type="evidence" value="ECO:0007669"/>
    <property type="project" value="UniProtKB-KW"/>
</dbReference>
<feature type="domain" description="RNA polymerase sigma factor 54 core-binding" evidence="12">
    <location>
        <begin position="98"/>
        <end position="293"/>
    </location>
</feature>
<evidence type="ECO:0000313" key="13">
    <source>
        <dbReference type="EMBL" id="KTD23849.1"/>
    </source>
</evidence>
<dbReference type="AlphaFoldDB" id="A0A0W0VVC5"/>
<dbReference type="InterPro" id="IPR038709">
    <property type="entry name" value="RpoN_core-bd_sf"/>
</dbReference>
<dbReference type="OrthoDB" id="9814402at2"/>
<keyword evidence="8 10" id="KW-0238">DNA-binding</keyword>
<dbReference type="EMBL" id="LNYI01000011">
    <property type="protein sequence ID" value="KTD23849.1"/>
    <property type="molecule type" value="Genomic_DNA"/>
</dbReference>
<comment type="similarity">
    <text evidence="1 10">Belongs to the sigma-54 factor family.</text>
</comment>
<evidence type="ECO:0000256" key="2">
    <source>
        <dbReference type="ARBA" id="ARBA00019942"/>
    </source>
</evidence>
<dbReference type="eggNOG" id="COG1508">
    <property type="taxonomic scope" value="Bacteria"/>
</dbReference>
<dbReference type="PROSITE" id="PS00717">
    <property type="entry name" value="SIGMA54_1"/>
    <property type="match status" value="1"/>
</dbReference>
<evidence type="ECO:0000256" key="8">
    <source>
        <dbReference type="ARBA" id="ARBA00023125"/>
    </source>
</evidence>
<dbReference type="PIRSF" id="PIRSF000774">
    <property type="entry name" value="RpoN"/>
    <property type="match status" value="1"/>
</dbReference>
<dbReference type="Gene3D" id="1.10.10.1330">
    <property type="entry name" value="RNA polymerase sigma-54 factor, core-binding domain"/>
    <property type="match status" value="1"/>
</dbReference>
<dbReference type="Pfam" id="PF04552">
    <property type="entry name" value="Sigma54_DBD"/>
    <property type="match status" value="1"/>
</dbReference>
<evidence type="ECO:0000259" key="11">
    <source>
        <dbReference type="Pfam" id="PF04552"/>
    </source>
</evidence>
<keyword evidence="6 10" id="KW-0805">Transcription regulation</keyword>
<keyword evidence="4 10" id="KW-0808">Transferase</keyword>
<dbReference type="FunFam" id="1.10.10.60:FF:000045">
    <property type="entry name" value="RNA polymerase sigma-54 factor"/>
    <property type="match status" value="1"/>
</dbReference>
<dbReference type="NCBIfam" id="NF004595">
    <property type="entry name" value="PRK05932.1-2"/>
    <property type="match status" value="1"/>
</dbReference>
<dbReference type="Pfam" id="PF04963">
    <property type="entry name" value="Sigma54_CBD"/>
    <property type="match status" value="1"/>
</dbReference>
<organism evidence="13 14">
    <name type="scientific">Legionella lansingensis</name>
    <dbReference type="NCBI Taxonomy" id="45067"/>
    <lineage>
        <taxon>Bacteria</taxon>
        <taxon>Pseudomonadati</taxon>
        <taxon>Pseudomonadota</taxon>
        <taxon>Gammaproteobacteria</taxon>
        <taxon>Legionellales</taxon>
        <taxon>Legionellaceae</taxon>
        <taxon>Legionella</taxon>
    </lineage>
</organism>
<name>A0A0W0VVC5_9GAMM</name>
<dbReference type="NCBIfam" id="TIGR02395">
    <property type="entry name" value="rpoN_sigma"/>
    <property type="match status" value="1"/>
</dbReference>
<dbReference type="PATRIC" id="fig|45067.4.peg.656"/>
<protein>
    <recommendedName>
        <fullName evidence="2 10">RNA polymerase sigma-54 factor</fullName>
    </recommendedName>
</protein>
<dbReference type="GO" id="GO:0003677">
    <property type="term" value="F:DNA binding"/>
    <property type="evidence" value="ECO:0007669"/>
    <property type="project" value="UniProtKB-KW"/>
</dbReference>
<dbReference type="GO" id="GO:0016779">
    <property type="term" value="F:nucleotidyltransferase activity"/>
    <property type="evidence" value="ECO:0007669"/>
    <property type="project" value="UniProtKB-KW"/>
</dbReference>
<evidence type="ECO:0000256" key="6">
    <source>
        <dbReference type="ARBA" id="ARBA00023015"/>
    </source>
</evidence>
<evidence type="ECO:0000256" key="1">
    <source>
        <dbReference type="ARBA" id="ARBA00008798"/>
    </source>
</evidence>
<proteinExistence type="inferred from homology"/>
<evidence type="ECO:0000259" key="12">
    <source>
        <dbReference type="Pfam" id="PF04963"/>
    </source>
</evidence>
<dbReference type="InterPro" id="IPR000394">
    <property type="entry name" value="RNA_pol_sigma_54"/>
</dbReference>
<dbReference type="STRING" id="45067.Llan_0630"/>
<evidence type="ECO:0000256" key="9">
    <source>
        <dbReference type="ARBA" id="ARBA00023163"/>
    </source>
</evidence>
<dbReference type="InterPro" id="IPR007634">
    <property type="entry name" value="RNA_pol_sigma_54_DNA-bd"/>
</dbReference>